<keyword evidence="1" id="KW-1133">Transmembrane helix</keyword>
<protein>
    <recommendedName>
        <fullName evidence="4">Nicotinamide mononucleotide transporter</fullName>
    </recommendedName>
</protein>
<evidence type="ECO:0000313" key="2">
    <source>
        <dbReference type="EMBL" id="MDR4179255.1"/>
    </source>
</evidence>
<evidence type="ECO:0000313" key="3">
    <source>
        <dbReference type="Proteomes" id="UP001181533"/>
    </source>
</evidence>
<keyword evidence="1" id="KW-0812">Transmembrane</keyword>
<dbReference type="AlphaFoldDB" id="A0AB35PKT0"/>
<organism evidence="2 3">
    <name type="scientific">Bacillus thuringiensis</name>
    <dbReference type="NCBI Taxonomy" id="1428"/>
    <lineage>
        <taxon>Bacteria</taxon>
        <taxon>Bacillati</taxon>
        <taxon>Bacillota</taxon>
        <taxon>Bacilli</taxon>
        <taxon>Bacillales</taxon>
        <taxon>Bacillaceae</taxon>
        <taxon>Bacillus</taxon>
        <taxon>Bacillus cereus group</taxon>
    </lineage>
</organism>
<evidence type="ECO:0008006" key="4">
    <source>
        <dbReference type="Google" id="ProtNLM"/>
    </source>
</evidence>
<dbReference type="EMBL" id="VKQN01000036">
    <property type="protein sequence ID" value="MDR4179255.1"/>
    <property type="molecule type" value="Genomic_DNA"/>
</dbReference>
<feature type="transmembrane region" description="Helical" evidence="1">
    <location>
        <begin position="14"/>
        <end position="32"/>
    </location>
</feature>
<name>A0AB35PKT0_BACTU</name>
<gene>
    <name evidence="2" type="ORF">FO599_25020</name>
</gene>
<keyword evidence="1" id="KW-0472">Membrane</keyword>
<evidence type="ECO:0000256" key="1">
    <source>
        <dbReference type="SAM" id="Phobius"/>
    </source>
</evidence>
<comment type="caution">
    <text evidence="2">The sequence shown here is derived from an EMBL/GenBank/DDBJ whole genome shotgun (WGS) entry which is preliminary data.</text>
</comment>
<accession>A0AB35PKT0</accession>
<reference evidence="2" key="1">
    <citation type="submission" date="2019-07" db="EMBL/GenBank/DDBJ databases">
        <title>Phylogenomic Reclassification of ATCC Bacillus Strains and Various Taxa within the Genus Bacillus.</title>
        <authorList>
            <person name="Riojas M.A."/>
            <person name="Frank A.M."/>
            <person name="Fenn S.L."/>
            <person name="King S.P."/>
            <person name="Brower S.M."/>
            <person name="Hazbon M.H."/>
        </authorList>
    </citation>
    <scope>NUCLEOTIDE SEQUENCE</scope>
    <source>
        <strain evidence="2">ATCC 35646</strain>
    </source>
</reference>
<sequence length="59" mass="7226">MLWDFVFSNEFKNWFLAVFLSDIIFYLLYIVWKNYHLHTISISVLFVWYTNAEEGRNGN</sequence>
<dbReference type="Proteomes" id="UP001181533">
    <property type="component" value="Unassembled WGS sequence"/>
</dbReference>
<proteinExistence type="predicted"/>